<proteinExistence type="predicted"/>
<feature type="region of interest" description="Disordered" evidence="1">
    <location>
        <begin position="1"/>
        <end position="29"/>
    </location>
</feature>
<evidence type="ECO:0000313" key="2">
    <source>
        <dbReference type="EMBL" id="PPQ82042.1"/>
    </source>
</evidence>
<dbReference type="OrthoDB" id="3160134at2759"/>
<feature type="compositionally biased region" description="Polar residues" evidence="1">
    <location>
        <begin position="17"/>
        <end position="26"/>
    </location>
</feature>
<gene>
    <name evidence="2" type="ORF">CVT24_009921</name>
</gene>
<dbReference type="AlphaFoldDB" id="A0A409WU66"/>
<dbReference type="EMBL" id="NHTK01005210">
    <property type="protein sequence ID" value="PPQ82042.1"/>
    <property type="molecule type" value="Genomic_DNA"/>
</dbReference>
<organism evidence="2 3">
    <name type="scientific">Panaeolus cyanescens</name>
    <dbReference type="NCBI Taxonomy" id="181874"/>
    <lineage>
        <taxon>Eukaryota</taxon>
        <taxon>Fungi</taxon>
        <taxon>Dikarya</taxon>
        <taxon>Basidiomycota</taxon>
        <taxon>Agaricomycotina</taxon>
        <taxon>Agaricomycetes</taxon>
        <taxon>Agaricomycetidae</taxon>
        <taxon>Agaricales</taxon>
        <taxon>Agaricineae</taxon>
        <taxon>Galeropsidaceae</taxon>
        <taxon>Panaeolus</taxon>
    </lineage>
</organism>
<feature type="region of interest" description="Disordered" evidence="1">
    <location>
        <begin position="376"/>
        <end position="557"/>
    </location>
</feature>
<evidence type="ECO:0000313" key="3">
    <source>
        <dbReference type="Proteomes" id="UP000284842"/>
    </source>
</evidence>
<reference evidence="2 3" key="1">
    <citation type="journal article" date="2018" name="Evol. Lett.">
        <title>Horizontal gene cluster transfer increased hallucinogenic mushroom diversity.</title>
        <authorList>
            <person name="Reynolds H.T."/>
            <person name="Vijayakumar V."/>
            <person name="Gluck-Thaler E."/>
            <person name="Korotkin H.B."/>
            <person name="Matheny P.B."/>
            <person name="Slot J.C."/>
        </authorList>
    </citation>
    <scope>NUCLEOTIDE SEQUENCE [LARGE SCALE GENOMIC DNA]</scope>
    <source>
        <strain evidence="2 3">2629</strain>
    </source>
</reference>
<feature type="compositionally biased region" description="Low complexity" evidence="1">
    <location>
        <begin position="376"/>
        <end position="408"/>
    </location>
</feature>
<feature type="compositionally biased region" description="Polar residues" evidence="1">
    <location>
        <begin position="543"/>
        <end position="557"/>
    </location>
</feature>
<feature type="region of interest" description="Disordered" evidence="1">
    <location>
        <begin position="335"/>
        <end position="356"/>
    </location>
</feature>
<feature type="region of interest" description="Disordered" evidence="1">
    <location>
        <begin position="569"/>
        <end position="589"/>
    </location>
</feature>
<dbReference type="STRING" id="181874.A0A409WU66"/>
<feature type="compositionally biased region" description="Polar residues" evidence="1">
    <location>
        <begin position="480"/>
        <end position="501"/>
    </location>
</feature>
<dbReference type="Proteomes" id="UP000284842">
    <property type="component" value="Unassembled WGS sequence"/>
</dbReference>
<dbReference type="Pfam" id="PF20414">
    <property type="entry name" value="DUF6698"/>
    <property type="match status" value="1"/>
</dbReference>
<accession>A0A409WU66</accession>
<evidence type="ECO:0000256" key="1">
    <source>
        <dbReference type="SAM" id="MobiDB-lite"/>
    </source>
</evidence>
<feature type="compositionally biased region" description="Polar residues" evidence="1">
    <location>
        <begin position="449"/>
        <end position="472"/>
    </location>
</feature>
<dbReference type="InterPro" id="IPR046521">
    <property type="entry name" value="DUF6698"/>
</dbReference>
<dbReference type="InParanoid" id="A0A409WU66"/>
<name>A0A409WU66_9AGAR</name>
<keyword evidence="3" id="KW-1185">Reference proteome</keyword>
<protein>
    <submittedName>
        <fullName evidence="2">Uncharacterized protein</fullName>
    </submittedName>
</protein>
<comment type="caution">
    <text evidence="2">The sequence shown here is derived from an EMBL/GenBank/DDBJ whole genome shotgun (WGS) entry which is preliminary data.</text>
</comment>
<sequence length="589" mass="65804">MSSSNIPHDSSSDSEPEISQRQLTSQVRKKSKSKALGFSISPYNNAAAWLFHTYSANTRWGTALKRGISYKLKKFGNYTPDDYKKKFQAPIDAYNMLWNMVPELSDNLEQLSRDPDLIDLLGLKMMKHVTQTRSNDICHLRDRFLQHLALEVSADAVLPNKPDKSDCGFKNIHTARLLVPVELLSALNSDPERKLAEFLNGTMQTLPSDDDEQSRPLENLLRSPILLRTFKHIFITPSSALGSLDPAKAKAIRGLALKHQMSTVTPQSIAHAAVMLRHAATTITEWKCLDRDFDYDDFYNNIVDLFNKEKEHADFEWIDSTIKWWNISVFGRESPHYNEDDNSNDDATIKKRRKNSTLSAIHKTRVEKRRRLDIKAAAAAAAASPPSRSPITPTSTTSGTSGPLSTPSQASQDQTRRDSDYTSPTMPPMPRPTPLAHSNGVNGGAGGTMYQSSIPPTPSLTQVPPRQSSNLQAGRPPYPSASQQRPTPQCANQGGSSSQCPDENIDPSLRFQPQADNYGRFFPQSNYTLPNFYHNHHQPSPQPLQSHSVGQGNTPDQFYLQNSARIHPQNTSFQQEQSHGPLDPYSNLF</sequence>
<feature type="compositionally biased region" description="Polar residues" evidence="1">
    <location>
        <begin position="569"/>
        <end position="578"/>
    </location>
</feature>